<feature type="domain" description="Protein kinase" evidence="10">
    <location>
        <begin position="1"/>
        <end position="277"/>
    </location>
</feature>
<keyword evidence="2 11" id="KW-0723">Serine/threonine-protein kinase</keyword>
<evidence type="ECO:0000256" key="1">
    <source>
        <dbReference type="ARBA" id="ARBA00012513"/>
    </source>
</evidence>
<keyword evidence="5 11" id="KW-0418">Kinase</keyword>
<dbReference type="SMART" id="SM00220">
    <property type="entry name" value="S_TKc"/>
    <property type="match status" value="1"/>
</dbReference>
<evidence type="ECO:0000256" key="2">
    <source>
        <dbReference type="ARBA" id="ARBA00022527"/>
    </source>
</evidence>
<accession>A0A3N6N542</accession>
<comment type="catalytic activity">
    <reaction evidence="7">
        <text>L-threonyl-[protein] + ATP = O-phospho-L-threonyl-[protein] + ADP + H(+)</text>
        <dbReference type="Rhea" id="RHEA:46608"/>
        <dbReference type="Rhea" id="RHEA-COMP:11060"/>
        <dbReference type="Rhea" id="RHEA-COMP:11605"/>
        <dbReference type="ChEBI" id="CHEBI:15378"/>
        <dbReference type="ChEBI" id="CHEBI:30013"/>
        <dbReference type="ChEBI" id="CHEBI:30616"/>
        <dbReference type="ChEBI" id="CHEBI:61977"/>
        <dbReference type="ChEBI" id="CHEBI:456216"/>
        <dbReference type="EC" id="2.7.11.1"/>
    </reaction>
</comment>
<dbReference type="SUPFAM" id="SSF56112">
    <property type="entry name" value="Protein kinase-like (PK-like)"/>
    <property type="match status" value="1"/>
</dbReference>
<keyword evidence="4 9" id="KW-0547">Nucleotide-binding</keyword>
<dbReference type="Gene3D" id="1.10.510.10">
    <property type="entry name" value="Transferase(Phosphotransferase) domain 1"/>
    <property type="match status" value="1"/>
</dbReference>
<dbReference type="Gene3D" id="1.25.40.620">
    <property type="match status" value="1"/>
</dbReference>
<proteinExistence type="predicted"/>
<dbReference type="GO" id="GO:0004674">
    <property type="term" value="F:protein serine/threonine kinase activity"/>
    <property type="evidence" value="ECO:0007669"/>
    <property type="project" value="UniProtKB-KW"/>
</dbReference>
<dbReference type="GO" id="GO:0005524">
    <property type="term" value="F:ATP binding"/>
    <property type="evidence" value="ECO:0007669"/>
    <property type="project" value="UniProtKB-UniRule"/>
</dbReference>
<keyword evidence="12" id="KW-1185">Reference proteome</keyword>
<dbReference type="PROSITE" id="PS50011">
    <property type="entry name" value="PROTEIN_KINASE_DOM"/>
    <property type="match status" value="1"/>
</dbReference>
<dbReference type="PROSITE" id="PS00107">
    <property type="entry name" value="PROTEIN_KINASE_ATP"/>
    <property type="match status" value="1"/>
</dbReference>
<dbReference type="Proteomes" id="UP000269154">
    <property type="component" value="Unassembled WGS sequence"/>
</dbReference>
<evidence type="ECO:0000256" key="3">
    <source>
        <dbReference type="ARBA" id="ARBA00022679"/>
    </source>
</evidence>
<dbReference type="PANTHER" id="PTHR24363:SF0">
    <property type="entry name" value="SERINE_THREONINE KINASE LIKE DOMAIN CONTAINING 1"/>
    <property type="match status" value="1"/>
</dbReference>
<name>A0A3N6N542_9CYAN</name>
<evidence type="ECO:0000259" key="10">
    <source>
        <dbReference type="PROSITE" id="PS50011"/>
    </source>
</evidence>
<evidence type="ECO:0000256" key="8">
    <source>
        <dbReference type="ARBA" id="ARBA00048679"/>
    </source>
</evidence>
<sequence length="473" mass="54196">MKKVGQGGFGKTFLGVDEKHPLKLPCILKQLSCPTQDPESHHTTARLFRREVMRLVQLGQHPQIPLLLAHFQHNQNLYLVQEYIQGLTLKQELQQQGVFNEEQIWQFLRSLLPVLQFIHQHQIIHRDIKPENIIRRISPPINYQKPPHLPGENQLEKLGKVGEIVLIDFGVAKLLTGTALIRTGTIIGSPEYMAPEQTRGKALPASDLFSLGVTCIHLLTDVAPWDMFDVINDCWRWRDFLPSGGSVSQSLGNILDKLLQNSVSQRYQTAEQVLEVLESRSNIVRRPVKNVESLALVNQKLSVLPSVRSLVGRFIPQVMALDENQLISAVGVKYRKLQYLLAVQKWREADMETWGVLCDALGKRRKSYLFRDDIDNLPCEDLLTIDCLWVKYSQGKFGFSVQKQIYESVDKDYGEFCSQVGWLTYNLHFRDRGFKFRSWAPVGHLPSRIWAGGQKWWSHAEGMAKKLDKCAVR</sequence>
<dbReference type="InterPro" id="IPR011009">
    <property type="entry name" value="Kinase-like_dom_sf"/>
</dbReference>
<feature type="binding site" evidence="9">
    <location>
        <position position="29"/>
    </location>
    <ligand>
        <name>ATP</name>
        <dbReference type="ChEBI" id="CHEBI:30616"/>
    </ligand>
</feature>
<dbReference type="OrthoDB" id="437733at2"/>
<evidence type="ECO:0000313" key="12">
    <source>
        <dbReference type="Proteomes" id="UP000269154"/>
    </source>
</evidence>
<evidence type="ECO:0000256" key="7">
    <source>
        <dbReference type="ARBA" id="ARBA00047899"/>
    </source>
</evidence>
<dbReference type="CDD" id="cd16383">
    <property type="entry name" value="GUN4"/>
    <property type="match status" value="1"/>
</dbReference>
<protein>
    <recommendedName>
        <fullName evidence="1">non-specific serine/threonine protein kinase</fullName>
        <ecNumber evidence="1">2.7.11.1</ecNumber>
    </recommendedName>
</protein>
<dbReference type="Pfam" id="PF05419">
    <property type="entry name" value="GUN4"/>
    <property type="match status" value="1"/>
</dbReference>
<dbReference type="PANTHER" id="PTHR24363">
    <property type="entry name" value="SERINE/THREONINE PROTEIN KINASE"/>
    <property type="match status" value="1"/>
</dbReference>
<dbReference type="CDD" id="cd14014">
    <property type="entry name" value="STKc_PknB_like"/>
    <property type="match status" value="1"/>
</dbReference>
<dbReference type="InterPro" id="IPR037215">
    <property type="entry name" value="GUN4-like_sf"/>
</dbReference>
<dbReference type="EC" id="2.7.11.1" evidence="1"/>
<dbReference type="Pfam" id="PF00069">
    <property type="entry name" value="Pkinase"/>
    <property type="match status" value="1"/>
</dbReference>
<dbReference type="InterPro" id="IPR008629">
    <property type="entry name" value="GUN4-like"/>
</dbReference>
<dbReference type="AlphaFoldDB" id="A0A3N6N542"/>
<comment type="caution">
    <text evidence="11">The sequence shown here is derived from an EMBL/GenBank/DDBJ whole genome shotgun (WGS) entry which is preliminary data.</text>
</comment>
<comment type="catalytic activity">
    <reaction evidence="8">
        <text>L-seryl-[protein] + ATP = O-phospho-L-seryl-[protein] + ADP + H(+)</text>
        <dbReference type="Rhea" id="RHEA:17989"/>
        <dbReference type="Rhea" id="RHEA-COMP:9863"/>
        <dbReference type="Rhea" id="RHEA-COMP:11604"/>
        <dbReference type="ChEBI" id="CHEBI:15378"/>
        <dbReference type="ChEBI" id="CHEBI:29999"/>
        <dbReference type="ChEBI" id="CHEBI:30616"/>
        <dbReference type="ChEBI" id="CHEBI:83421"/>
        <dbReference type="ChEBI" id="CHEBI:456216"/>
        <dbReference type="EC" id="2.7.11.1"/>
    </reaction>
</comment>
<organism evidence="11 12">
    <name type="scientific">Okeania hirsuta</name>
    <dbReference type="NCBI Taxonomy" id="1458930"/>
    <lineage>
        <taxon>Bacteria</taxon>
        <taxon>Bacillati</taxon>
        <taxon>Cyanobacteriota</taxon>
        <taxon>Cyanophyceae</taxon>
        <taxon>Oscillatoriophycideae</taxon>
        <taxon>Oscillatoriales</taxon>
        <taxon>Microcoleaceae</taxon>
        <taxon>Okeania</taxon>
    </lineage>
</organism>
<evidence type="ECO:0000256" key="4">
    <source>
        <dbReference type="ARBA" id="ARBA00022741"/>
    </source>
</evidence>
<keyword evidence="3" id="KW-0808">Transferase</keyword>
<reference evidence="11 12" key="1">
    <citation type="journal article" date="2018" name="ACS Chem. Biol.">
        <title>Ketoreductase domain dysfunction expands chemodiversity: malyngamide biosynthesis in the cyanobacterium Okeania hirsuta.</title>
        <authorList>
            <person name="Moss N.A."/>
            <person name="Leao T."/>
            <person name="Rankin M."/>
            <person name="McCullough T.M."/>
            <person name="Qu P."/>
            <person name="Korobeynikov A."/>
            <person name="Smith J.L."/>
            <person name="Gerwick L."/>
            <person name="Gerwick W.H."/>
        </authorList>
    </citation>
    <scope>NUCLEOTIDE SEQUENCE [LARGE SCALE GENOMIC DNA]</scope>
    <source>
        <strain evidence="11 12">PAB10Feb10-1</strain>
    </source>
</reference>
<dbReference type="SUPFAM" id="SSF140869">
    <property type="entry name" value="GUN4-like"/>
    <property type="match status" value="1"/>
</dbReference>
<dbReference type="InterPro" id="IPR017441">
    <property type="entry name" value="Protein_kinase_ATP_BS"/>
</dbReference>
<dbReference type="EMBL" id="RCBY01000131">
    <property type="protein sequence ID" value="RQH34799.1"/>
    <property type="molecule type" value="Genomic_DNA"/>
</dbReference>
<gene>
    <name evidence="11" type="ORF">D5R40_20510</name>
</gene>
<dbReference type="Gene3D" id="1.10.10.1770">
    <property type="entry name" value="Gun4-like"/>
    <property type="match status" value="1"/>
</dbReference>
<evidence type="ECO:0000313" key="11">
    <source>
        <dbReference type="EMBL" id="RQH34799.1"/>
    </source>
</evidence>
<evidence type="ECO:0000256" key="5">
    <source>
        <dbReference type="ARBA" id="ARBA00022777"/>
    </source>
</evidence>
<evidence type="ECO:0000256" key="9">
    <source>
        <dbReference type="PROSITE-ProRule" id="PRU10141"/>
    </source>
</evidence>
<keyword evidence="6 9" id="KW-0067">ATP-binding</keyword>
<evidence type="ECO:0000256" key="6">
    <source>
        <dbReference type="ARBA" id="ARBA00022840"/>
    </source>
</evidence>
<dbReference type="InterPro" id="IPR000719">
    <property type="entry name" value="Prot_kinase_dom"/>
</dbReference>